<organism evidence="2 3">
    <name type="scientific">Sphingobium rhizovicinum</name>
    <dbReference type="NCBI Taxonomy" id="432308"/>
    <lineage>
        <taxon>Bacteria</taxon>
        <taxon>Pseudomonadati</taxon>
        <taxon>Pseudomonadota</taxon>
        <taxon>Alphaproteobacteria</taxon>
        <taxon>Sphingomonadales</taxon>
        <taxon>Sphingomonadaceae</taxon>
        <taxon>Sphingobium</taxon>
    </lineage>
</organism>
<dbReference type="EMBL" id="JBHRVU010000005">
    <property type="protein sequence ID" value="MFC3444420.1"/>
    <property type="molecule type" value="Genomic_DNA"/>
</dbReference>
<protein>
    <submittedName>
        <fullName evidence="2">Uncharacterized protein</fullName>
    </submittedName>
</protein>
<feature type="compositionally biased region" description="Basic and acidic residues" evidence="1">
    <location>
        <begin position="46"/>
        <end position="55"/>
    </location>
</feature>
<reference evidence="3" key="1">
    <citation type="journal article" date="2019" name="Int. J. Syst. Evol. Microbiol.">
        <title>The Global Catalogue of Microorganisms (GCM) 10K type strain sequencing project: providing services to taxonomists for standard genome sequencing and annotation.</title>
        <authorList>
            <consortium name="The Broad Institute Genomics Platform"/>
            <consortium name="The Broad Institute Genome Sequencing Center for Infectious Disease"/>
            <person name="Wu L."/>
            <person name="Ma J."/>
        </authorList>
    </citation>
    <scope>NUCLEOTIDE SEQUENCE [LARGE SCALE GENOMIC DNA]</scope>
    <source>
        <strain evidence="3">CCM 7491</strain>
    </source>
</reference>
<feature type="region of interest" description="Disordered" evidence="1">
    <location>
        <begin position="36"/>
        <end position="63"/>
    </location>
</feature>
<sequence length="63" mass="7132">MLLNSVHSDGIYLRPARHIVRTENARIILQSILKSAGTADGSQNAENKRKLEHHPIQSNRMML</sequence>
<evidence type="ECO:0000313" key="3">
    <source>
        <dbReference type="Proteomes" id="UP001595681"/>
    </source>
</evidence>
<comment type="caution">
    <text evidence="2">The sequence shown here is derived from an EMBL/GenBank/DDBJ whole genome shotgun (WGS) entry which is preliminary data.</text>
</comment>
<accession>A0ABV7NM22</accession>
<dbReference type="Proteomes" id="UP001595681">
    <property type="component" value="Unassembled WGS sequence"/>
</dbReference>
<keyword evidence="3" id="KW-1185">Reference proteome</keyword>
<gene>
    <name evidence="2" type="ORF">ACFOKF_25055</name>
</gene>
<name>A0ABV7NM22_9SPHN</name>
<evidence type="ECO:0000256" key="1">
    <source>
        <dbReference type="SAM" id="MobiDB-lite"/>
    </source>
</evidence>
<proteinExistence type="predicted"/>
<evidence type="ECO:0000313" key="2">
    <source>
        <dbReference type="EMBL" id="MFC3444420.1"/>
    </source>
</evidence>
<dbReference type="RefSeq" id="WP_380799273.1">
    <property type="nucleotide sequence ID" value="NZ_JBHRVU010000005.1"/>
</dbReference>